<dbReference type="Pfam" id="PF20684">
    <property type="entry name" value="Fung_rhodopsin"/>
    <property type="match status" value="1"/>
</dbReference>
<dbReference type="GO" id="GO:0016020">
    <property type="term" value="C:membrane"/>
    <property type="evidence" value="ECO:0007669"/>
    <property type="project" value="UniProtKB-SubCell"/>
</dbReference>
<evidence type="ECO:0000256" key="2">
    <source>
        <dbReference type="ARBA" id="ARBA00022692"/>
    </source>
</evidence>
<proteinExistence type="inferred from homology"/>
<evidence type="ECO:0000313" key="9">
    <source>
        <dbReference type="EMBL" id="KIM95727.1"/>
    </source>
</evidence>
<sequence>MRFPRADTSSTLSPTESPPRVDETTFLAVIWAGVGLATTFIALRGFLRVRYHGRFQLDDLFTIFAYIMLIALATLYTVGHRDVFYIIRVAAGQIPPPTTLEGLQILIAQSEFFMKQSFASMICFWTCLWMVKASFLTFFYPLSEGLIWDRRLWYGVVAFVSLSYIAIIIDFPLTCGNVANNFKFAACSTARNVQLEQLSLRMSTALDILTDVSIIIIPWKILFIVQKSRREKLAIGSIVGLGMFIILFAIIRVIVTNTSNTSPEPIWLELWSAIETSVAVTVISLTSLKVFVARAATKSGYDSRVFSGRAPRTRSSRGFKGSSLQGASGAGHVDRSHEGAIQLDDISQAGSELQLRSDYHADVRKGSASHDSDEVFV</sequence>
<feature type="transmembrane region" description="Helical" evidence="7">
    <location>
        <begin position="59"/>
        <end position="78"/>
    </location>
</feature>
<feature type="transmembrane region" description="Helical" evidence="7">
    <location>
        <begin position="152"/>
        <end position="173"/>
    </location>
</feature>
<feature type="transmembrane region" description="Helical" evidence="7">
    <location>
        <begin position="233"/>
        <end position="255"/>
    </location>
</feature>
<dbReference type="PANTHER" id="PTHR33048:SF47">
    <property type="entry name" value="INTEGRAL MEMBRANE PROTEIN-RELATED"/>
    <property type="match status" value="1"/>
</dbReference>
<evidence type="ECO:0000259" key="8">
    <source>
        <dbReference type="Pfam" id="PF20684"/>
    </source>
</evidence>
<dbReference type="InterPro" id="IPR052337">
    <property type="entry name" value="SAT4-like"/>
</dbReference>
<keyword evidence="4 7" id="KW-0472">Membrane</keyword>
<evidence type="ECO:0000256" key="3">
    <source>
        <dbReference type="ARBA" id="ARBA00022989"/>
    </source>
</evidence>
<feature type="domain" description="Rhodopsin" evidence="8">
    <location>
        <begin position="43"/>
        <end position="293"/>
    </location>
</feature>
<evidence type="ECO:0000256" key="1">
    <source>
        <dbReference type="ARBA" id="ARBA00004141"/>
    </source>
</evidence>
<reference evidence="9 10" key="1">
    <citation type="submission" date="2014-04" db="EMBL/GenBank/DDBJ databases">
        <authorList>
            <consortium name="DOE Joint Genome Institute"/>
            <person name="Kuo A."/>
            <person name="Martino E."/>
            <person name="Perotto S."/>
            <person name="Kohler A."/>
            <person name="Nagy L.G."/>
            <person name="Floudas D."/>
            <person name="Copeland A."/>
            <person name="Barry K.W."/>
            <person name="Cichocki N."/>
            <person name="Veneault-Fourrey C."/>
            <person name="LaButti K."/>
            <person name="Lindquist E.A."/>
            <person name="Lipzen A."/>
            <person name="Lundell T."/>
            <person name="Morin E."/>
            <person name="Murat C."/>
            <person name="Sun H."/>
            <person name="Tunlid A."/>
            <person name="Henrissat B."/>
            <person name="Grigoriev I.V."/>
            <person name="Hibbett D.S."/>
            <person name="Martin F."/>
            <person name="Nordberg H.P."/>
            <person name="Cantor M.N."/>
            <person name="Hua S.X."/>
        </authorList>
    </citation>
    <scope>NUCLEOTIDE SEQUENCE [LARGE SCALE GENOMIC DNA]</scope>
    <source>
        <strain evidence="9 10">Zn</strain>
    </source>
</reference>
<dbReference type="STRING" id="913774.A0A0C3D1F6"/>
<evidence type="ECO:0000313" key="10">
    <source>
        <dbReference type="Proteomes" id="UP000054321"/>
    </source>
</evidence>
<dbReference type="EMBL" id="KN832886">
    <property type="protein sequence ID" value="KIM95727.1"/>
    <property type="molecule type" value="Genomic_DNA"/>
</dbReference>
<feature type="transmembrane region" description="Helical" evidence="7">
    <location>
        <begin position="26"/>
        <end position="47"/>
    </location>
</feature>
<dbReference type="OrthoDB" id="444631at2759"/>
<comment type="subcellular location">
    <subcellularLocation>
        <location evidence="1">Membrane</location>
        <topology evidence="1">Multi-pass membrane protein</topology>
    </subcellularLocation>
</comment>
<dbReference type="HOGENOM" id="CLU_046870_5_0_1"/>
<evidence type="ECO:0000256" key="7">
    <source>
        <dbReference type="SAM" id="Phobius"/>
    </source>
</evidence>
<feature type="region of interest" description="Disordered" evidence="6">
    <location>
        <begin position="307"/>
        <end position="333"/>
    </location>
</feature>
<organism evidence="9 10">
    <name type="scientific">Oidiodendron maius (strain Zn)</name>
    <dbReference type="NCBI Taxonomy" id="913774"/>
    <lineage>
        <taxon>Eukaryota</taxon>
        <taxon>Fungi</taxon>
        <taxon>Dikarya</taxon>
        <taxon>Ascomycota</taxon>
        <taxon>Pezizomycotina</taxon>
        <taxon>Leotiomycetes</taxon>
        <taxon>Leotiomycetes incertae sedis</taxon>
        <taxon>Myxotrichaceae</taxon>
        <taxon>Oidiodendron</taxon>
    </lineage>
</organism>
<evidence type="ECO:0000256" key="6">
    <source>
        <dbReference type="SAM" id="MobiDB-lite"/>
    </source>
</evidence>
<dbReference type="AlphaFoldDB" id="A0A0C3D1F6"/>
<dbReference type="Proteomes" id="UP000054321">
    <property type="component" value="Unassembled WGS sequence"/>
</dbReference>
<feature type="transmembrane region" description="Helical" evidence="7">
    <location>
        <begin position="118"/>
        <end position="140"/>
    </location>
</feature>
<name>A0A0C3D1F6_OIDMZ</name>
<gene>
    <name evidence="9" type="ORF">OIDMADRAFT_171184</name>
</gene>
<feature type="region of interest" description="Disordered" evidence="6">
    <location>
        <begin position="1"/>
        <end position="20"/>
    </location>
</feature>
<feature type="transmembrane region" description="Helical" evidence="7">
    <location>
        <begin position="208"/>
        <end position="226"/>
    </location>
</feature>
<keyword evidence="2 7" id="KW-0812">Transmembrane</keyword>
<reference evidence="10" key="2">
    <citation type="submission" date="2015-01" db="EMBL/GenBank/DDBJ databases">
        <title>Evolutionary Origins and Diversification of the Mycorrhizal Mutualists.</title>
        <authorList>
            <consortium name="DOE Joint Genome Institute"/>
            <consortium name="Mycorrhizal Genomics Consortium"/>
            <person name="Kohler A."/>
            <person name="Kuo A."/>
            <person name="Nagy L.G."/>
            <person name="Floudas D."/>
            <person name="Copeland A."/>
            <person name="Barry K.W."/>
            <person name="Cichocki N."/>
            <person name="Veneault-Fourrey C."/>
            <person name="LaButti K."/>
            <person name="Lindquist E.A."/>
            <person name="Lipzen A."/>
            <person name="Lundell T."/>
            <person name="Morin E."/>
            <person name="Murat C."/>
            <person name="Riley R."/>
            <person name="Ohm R."/>
            <person name="Sun H."/>
            <person name="Tunlid A."/>
            <person name="Henrissat B."/>
            <person name="Grigoriev I.V."/>
            <person name="Hibbett D.S."/>
            <person name="Martin F."/>
        </authorList>
    </citation>
    <scope>NUCLEOTIDE SEQUENCE [LARGE SCALE GENOMIC DNA]</scope>
    <source>
        <strain evidence="10">Zn</strain>
    </source>
</reference>
<protein>
    <recommendedName>
        <fullName evidence="8">Rhodopsin domain-containing protein</fullName>
    </recommendedName>
</protein>
<dbReference type="PANTHER" id="PTHR33048">
    <property type="entry name" value="PTH11-LIKE INTEGRAL MEMBRANE PROTEIN (AFU_ORTHOLOGUE AFUA_5G11245)"/>
    <property type="match status" value="1"/>
</dbReference>
<evidence type="ECO:0000256" key="5">
    <source>
        <dbReference type="ARBA" id="ARBA00038359"/>
    </source>
</evidence>
<comment type="similarity">
    <text evidence="5">Belongs to the SAT4 family.</text>
</comment>
<keyword evidence="3 7" id="KW-1133">Transmembrane helix</keyword>
<keyword evidence="10" id="KW-1185">Reference proteome</keyword>
<dbReference type="InParanoid" id="A0A0C3D1F6"/>
<accession>A0A0C3D1F6</accession>
<evidence type="ECO:0000256" key="4">
    <source>
        <dbReference type="ARBA" id="ARBA00023136"/>
    </source>
</evidence>
<dbReference type="InterPro" id="IPR049326">
    <property type="entry name" value="Rhodopsin_dom_fungi"/>
</dbReference>
<feature type="transmembrane region" description="Helical" evidence="7">
    <location>
        <begin position="270"/>
        <end position="292"/>
    </location>
</feature>